<evidence type="ECO:0000313" key="2">
    <source>
        <dbReference type="Proteomes" id="UP000237347"/>
    </source>
</evidence>
<protein>
    <submittedName>
        <fullName evidence="1">Uncharacterized protein</fullName>
    </submittedName>
</protein>
<dbReference type="EMBL" id="PKMF04000217">
    <property type="protein sequence ID" value="KAK7842708.1"/>
    <property type="molecule type" value="Genomic_DNA"/>
</dbReference>
<evidence type="ECO:0000313" key="1">
    <source>
        <dbReference type="EMBL" id="KAK7842708.1"/>
    </source>
</evidence>
<sequence length="79" mass="8151">MLAIFSHCTPIALDKAVSPSSSFSDHNLWQPSQFPVGKFFSSISVSSPASSLTFQSRIACLTSSSSASPPSSSVNGPAS</sequence>
<proteinExistence type="predicted"/>
<accession>A0AAW0KVQ6</accession>
<comment type="caution">
    <text evidence="1">The sequence shown here is derived from an EMBL/GenBank/DDBJ whole genome shotgun (WGS) entry which is preliminary data.</text>
</comment>
<organism evidence="1 2">
    <name type="scientific">Quercus suber</name>
    <name type="common">Cork oak</name>
    <dbReference type="NCBI Taxonomy" id="58331"/>
    <lineage>
        <taxon>Eukaryota</taxon>
        <taxon>Viridiplantae</taxon>
        <taxon>Streptophyta</taxon>
        <taxon>Embryophyta</taxon>
        <taxon>Tracheophyta</taxon>
        <taxon>Spermatophyta</taxon>
        <taxon>Magnoliopsida</taxon>
        <taxon>eudicotyledons</taxon>
        <taxon>Gunneridae</taxon>
        <taxon>Pentapetalae</taxon>
        <taxon>rosids</taxon>
        <taxon>fabids</taxon>
        <taxon>Fagales</taxon>
        <taxon>Fagaceae</taxon>
        <taxon>Quercus</taxon>
    </lineage>
</organism>
<dbReference type="Proteomes" id="UP000237347">
    <property type="component" value="Unassembled WGS sequence"/>
</dbReference>
<reference evidence="1 2" key="1">
    <citation type="journal article" date="2018" name="Sci. Data">
        <title>The draft genome sequence of cork oak.</title>
        <authorList>
            <person name="Ramos A.M."/>
            <person name="Usie A."/>
            <person name="Barbosa P."/>
            <person name="Barros P.M."/>
            <person name="Capote T."/>
            <person name="Chaves I."/>
            <person name="Simoes F."/>
            <person name="Abreu I."/>
            <person name="Carrasquinho I."/>
            <person name="Faro C."/>
            <person name="Guimaraes J.B."/>
            <person name="Mendonca D."/>
            <person name="Nobrega F."/>
            <person name="Rodrigues L."/>
            <person name="Saibo N.J.M."/>
            <person name="Varela M.C."/>
            <person name="Egas C."/>
            <person name="Matos J."/>
            <person name="Miguel C.M."/>
            <person name="Oliveira M.M."/>
            <person name="Ricardo C.P."/>
            <person name="Goncalves S."/>
        </authorList>
    </citation>
    <scope>NUCLEOTIDE SEQUENCE [LARGE SCALE GENOMIC DNA]</scope>
    <source>
        <strain evidence="2">cv. HL8</strain>
    </source>
</reference>
<name>A0AAW0KVQ6_QUESU</name>
<keyword evidence="2" id="KW-1185">Reference proteome</keyword>
<dbReference type="AlphaFoldDB" id="A0AAW0KVQ6"/>
<gene>
    <name evidence="1" type="ORF">CFP56_013539</name>
</gene>